<evidence type="ECO:0000313" key="4">
    <source>
        <dbReference type="EMBL" id="MFD0692408.1"/>
    </source>
</evidence>
<gene>
    <name evidence="4" type="ORF">ACFQZM_48535</name>
</gene>
<sequence>MDAVVIGAGIGGLATAAFLQRSGIHAHVYEQAPALRPLGAGIVLAPNAIRLLRRLGLMEALERCALRVRTGWEFRRWQNGEVLLSQDMSQCEQLYGEAAWLVHRADLLDVLLSSVAPETIHLDHRCVALEQSASDASVTFANGASVRADLLIGADGIHSAVRHHLVGELAARDSGLCAWRAMIPSEQLPERYAEPTQTLWLGPGRHLVHYPVSAGRAINIVAFTPAAPGETVESWTAVGDPSDFRREFAGWAPMVDELLDTVTQVGRWAVLDRTPIHRYVHGRIALLGDAAHPMLPFFAQGAGQAIEDAAALASSIEEAGDLTQALSAYERVRVPRTIQVQEASHDRATVNHYPDGPEQRARDLSFAGQDPLKHSDWLYGYDAQAEARKAVHA</sequence>
<reference evidence="5" key="1">
    <citation type="journal article" date="2019" name="Int. J. Syst. Evol. Microbiol.">
        <title>The Global Catalogue of Microorganisms (GCM) 10K type strain sequencing project: providing services to taxonomists for standard genome sequencing and annotation.</title>
        <authorList>
            <consortium name="The Broad Institute Genomics Platform"/>
            <consortium name="The Broad Institute Genome Sequencing Center for Infectious Disease"/>
            <person name="Wu L."/>
            <person name="Ma J."/>
        </authorList>
    </citation>
    <scope>NUCLEOTIDE SEQUENCE [LARGE SCALE GENOMIC DNA]</scope>
    <source>
        <strain evidence="5">JCM 9371</strain>
    </source>
</reference>
<name>A0ABW2Y3I8_9ACTN</name>
<dbReference type="Proteomes" id="UP001597063">
    <property type="component" value="Unassembled WGS sequence"/>
</dbReference>
<evidence type="ECO:0000313" key="5">
    <source>
        <dbReference type="Proteomes" id="UP001597063"/>
    </source>
</evidence>
<feature type="domain" description="FAD-binding" evidence="3">
    <location>
        <begin position="2"/>
        <end position="340"/>
    </location>
</feature>
<comment type="caution">
    <text evidence="4">The sequence shown here is derived from an EMBL/GenBank/DDBJ whole genome shotgun (WGS) entry which is preliminary data.</text>
</comment>
<dbReference type="PANTHER" id="PTHR13789:SF309">
    <property type="entry name" value="PUTATIVE (AFU_ORTHOLOGUE AFUA_6G14510)-RELATED"/>
    <property type="match status" value="1"/>
</dbReference>
<keyword evidence="1" id="KW-0560">Oxidoreductase</keyword>
<protein>
    <submittedName>
        <fullName evidence="4">FAD-dependent monooxygenase</fullName>
    </submittedName>
</protein>
<dbReference type="SUPFAM" id="SSF51905">
    <property type="entry name" value="FAD/NAD(P)-binding domain"/>
    <property type="match status" value="1"/>
</dbReference>
<dbReference type="GO" id="GO:0004497">
    <property type="term" value="F:monooxygenase activity"/>
    <property type="evidence" value="ECO:0007669"/>
    <property type="project" value="UniProtKB-KW"/>
</dbReference>
<proteinExistence type="predicted"/>
<dbReference type="PRINTS" id="PR00420">
    <property type="entry name" value="RNGMNOXGNASE"/>
</dbReference>
<dbReference type="InterPro" id="IPR002938">
    <property type="entry name" value="FAD-bd"/>
</dbReference>
<evidence type="ECO:0000256" key="1">
    <source>
        <dbReference type="ARBA" id="ARBA00023002"/>
    </source>
</evidence>
<accession>A0ABW2Y3I8</accession>
<keyword evidence="2 4" id="KW-0503">Monooxygenase</keyword>
<dbReference type="InterPro" id="IPR036188">
    <property type="entry name" value="FAD/NAD-bd_sf"/>
</dbReference>
<dbReference type="Gene3D" id="3.50.50.60">
    <property type="entry name" value="FAD/NAD(P)-binding domain"/>
    <property type="match status" value="1"/>
</dbReference>
<evidence type="ECO:0000256" key="2">
    <source>
        <dbReference type="ARBA" id="ARBA00023033"/>
    </source>
</evidence>
<organism evidence="4 5">
    <name type="scientific">Actinomadura fibrosa</name>
    <dbReference type="NCBI Taxonomy" id="111802"/>
    <lineage>
        <taxon>Bacteria</taxon>
        <taxon>Bacillati</taxon>
        <taxon>Actinomycetota</taxon>
        <taxon>Actinomycetes</taxon>
        <taxon>Streptosporangiales</taxon>
        <taxon>Thermomonosporaceae</taxon>
        <taxon>Actinomadura</taxon>
    </lineage>
</organism>
<dbReference type="RefSeq" id="WP_131756183.1">
    <property type="nucleotide sequence ID" value="NZ_CAACUY010000013.1"/>
</dbReference>
<evidence type="ECO:0000259" key="3">
    <source>
        <dbReference type="Pfam" id="PF01494"/>
    </source>
</evidence>
<dbReference type="EMBL" id="JBHTGP010000041">
    <property type="protein sequence ID" value="MFD0692408.1"/>
    <property type="molecule type" value="Genomic_DNA"/>
</dbReference>
<dbReference type="Pfam" id="PF01494">
    <property type="entry name" value="FAD_binding_3"/>
    <property type="match status" value="1"/>
</dbReference>
<dbReference type="InterPro" id="IPR050493">
    <property type="entry name" value="FAD-dep_Monooxygenase_BioMet"/>
</dbReference>
<dbReference type="PANTHER" id="PTHR13789">
    <property type="entry name" value="MONOOXYGENASE"/>
    <property type="match status" value="1"/>
</dbReference>
<dbReference type="SUPFAM" id="SSF54373">
    <property type="entry name" value="FAD-linked reductases, C-terminal domain"/>
    <property type="match status" value="1"/>
</dbReference>
<keyword evidence="5" id="KW-1185">Reference proteome</keyword>